<reference evidence="2" key="2">
    <citation type="journal article" date="2018" name="BMC Genomics">
        <title>A manually annotated Actinidia chinensis var. chinensis (kiwifruit) genome highlights the challenges associated with draft genomes and gene prediction in plants.</title>
        <authorList>
            <person name="Pilkington S.M."/>
            <person name="Crowhurst R."/>
            <person name="Hilario E."/>
            <person name="Nardozza S."/>
            <person name="Fraser L."/>
            <person name="Peng Y."/>
            <person name="Gunaseelan K."/>
            <person name="Simpson R."/>
            <person name="Tahir J."/>
            <person name="Deroles S.C."/>
            <person name="Templeton K."/>
            <person name="Luo Z."/>
            <person name="Davy M."/>
            <person name="Cheng C."/>
            <person name="McNeilage M."/>
            <person name="Scaglione D."/>
            <person name="Liu Y."/>
            <person name="Zhang Q."/>
            <person name="Datson P."/>
            <person name="De Silva N."/>
            <person name="Gardiner S.E."/>
            <person name="Bassett H."/>
            <person name="Chagne D."/>
            <person name="McCallum J."/>
            <person name="Dzierzon H."/>
            <person name="Deng C."/>
            <person name="Wang Y.Y."/>
            <person name="Barron L."/>
            <person name="Manako K."/>
            <person name="Bowen J."/>
            <person name="Foster T.M."/>
            <person name="Erridge Z.A."/>
            <person name="Tiffin H."/>
            <person name="Waite C.N."/>
            <person name="Davies K.M."/>
            <person name="Grierson E.P."/>
            <person name="Laing W.A."/>
            <person name="Kirk R."/>
            <person name="Chen X."/>
            <person name="Wood M."/>
            <person name="Montefiori M."/>
            <person name="Brummell D.A."/>
            <person name="Schwinn K.E."/>
            <person name="Catanach A."/>
            <person name="Fullerton C."/>
            <person name="Li D."/>
            <person name="Meiyalaghan S."/>
            <person name="Nieuwenhuizen N."/>
            <person name="Read N."/>
            <person name="Prakash R."/>
            <person name="Hunter D."/>
            <person name="Zhang H."/>
            <person name="McKenzie M."/>
            <person name="Knabel M."/>
            <person name="Harris A."/>
            <person name="Allan A.C."/>
            <person name="Gleave A."/>
            <person name="Chen A."/>
            <person name="Janssen B.J."/>
            <person name="Plunkett B."/>
            <person name="Ampomah-Dwamena C."/>
            <person name="Voogd C."/>
            <person name="Leif D."/>
            <person name="Lafferty D."/>
            <person name="Souleyre E.J.F."/>
            <person name="Varkonyi-Gasic E."/>
            <person name="Gambi F."/>
            <person name="Hanley J."/>
            <person name="Yao J.L."/>
            <person name="Cheung J."/>
            <person name="David K.M."/>
            <person name="Warren B."/>
            <person name="Marsh K."/>
            <person name="Snowden K.C."/>
            <person name="Lin-Wang K."/>
            <person name="Brian L."/>
            <person name="Martinez-Sanchez M."/>
            <person name="Wang M."/>
            <person name="Ileperuma N."/>
            <person name="Macnee N."/>
            <person name="Campin R."/>
            <person name="McAtee P."/>
            <person name="Drummond R.S.M."/>
            <person name="Espley R.V."/>
            <person name="Ireland H.S."/>
            <person name="Wu R."/>
            <person name="Atkinson R.G."/>
            <person name="Karunairetnam S."/>
            <person name="Bulley S."/>
            <person name="Chunkath S."/>
            <person name="Hanley Z."/>
            <person name="Storey R."/>
            <person name="Thrimawithana A.H."/>
            <person name="Thomson S."/>
            <person name="David C."/>
            <person name="Testolin R."/>
            <person name="Huang H."/>
            <person name="Hellens R.P."/>
            <person name="Schaffer R.J."/>
        </authorList>
    </citation>
    <scope>NUCLEOTIDE SEQUENCE [LARGE SCALE GENOMIC DNA]</scope>
    <source>
        <strain evidence="2">cv. Red5</strain>
    </source>
</reference>
<accession>A0A2R6QHG5</accession>
<evidence type="ECO:0000313" key="2">
    <source>
        <dbReference type="Proteomes" id="UP000241394"/>
    </source>
</evidence>
<reference evidence="1 2" key="1">
    <citation type="submission" date="2017-07" db="EMBL/GenBank/DDBJ databases">
        <title>An improved, manually edited Actinidia chinensis var. chinensis (kiwifruit) genome highlights the challenges associated with draft genomes and gene prediction in plants.</title>
        <authorList>
            <person name="Pilkington S."/>
            <person name="Crowhurst R."/>
            <person name="Hilario E."/>
            <person name="Nardozza S."/>
            <person name="Fraser L."/>
            <person name="Peng Y."/>
            <person name="Gunaseelan K."/>
            <person name="Simpson R."/>
            <person name="Tahir J."/>
            <person name="Deroles S."/>
            <person name="Templeton K."/>
            <person name="Luo Z."/>
            <person name="Davy M."/>
            <person name="Cheng C."/>
            <person name="Mcneilage M."/>
            <person name="Scaglione D."/>
            <person name="Liu Y."/>
            <person name="Zhang Q."/>
            <person name="Datson P."/>
            <person name="De Silva N."/>
            <person name="Gardiner S."/>
            <person name="Bassett H."/>
            <person name="Chagne D."/>
            <person name="Mccallum J."/>
            <person name="Dzierzon H."/>
            <person name="Deng C."/>
            <person name="Wang Y.-Y."/>
            <person name="Barron N."/>
            <person name="Manako K."/>
            <person name="Bowen J."/>
            <person name="Foster T."/>
            <person name="Erridge Z."/>
            <person name="Tiffin H."/>
            <person name="Waite C."/>
            <person name="Davies K."/>
            <person name="Grierson E."/>
            <person name="Laing W."/>
            <person name="Kirk R."/>
            <person name="Chen X."/>
            <person name="Wood M."/>
            <person name="Montefiori M."/>
            <person name="Brummell D."/>
            <person name="Schwinn K."/>
            <person name="Catanach A."/>
            <person name="Fullerton C."/>
            <person name="Li D."/>
            <person name="Meiyalaghan S."/>
            <person name="Nieuwenhuizen N."/>
            <person name="Read N."/>
            <person name="Prakash R."/>
            <person name="Hunter D."/>
            <person name="Zhang H."/>
            <person name="Mckenzie M."/>
            <person name="Knabel M."/>
            <person name="Harris A."/>
            <person name="Allan A."/>
            <person name="Chen A."/>
            <person name="Janssen B."/>
            <person name="Plunkett B."/>
            <person name="Dwamena C."/>
            <person name="Voogd C."/>
            <person name="Leif D."/>
            <person name="Lafferty D."/>
            <person name="Souleyre E."/>
            <person name="Varkonyi-Gasic E."/>
            <person name="Gambi F."/>
            <person name="Hanley J."/>
            <person name="Yao J.-L."/>
            <person name="Cheung J."/>
            <person name="David K."/>
            <person name="Warren B."/>
            <person name="Marsh K."/>
            <person name="Snowden K."/>
            <person name="Lin-Wang K."/>
            <person name="Brian L."/>
            <person name="Martinez-Sanchez M."/>
            <person name="Wang M."/>
            <person name="Ileperuma N."/>
            <person name="Macnee N."/>
            <person name="Campin R."/>
            <person name="Mcatee P."/>
            <person name="Drummond R."/>
            <person name="Espley R."/>
            <person name="Ireland H."/>
            <person name="Wu R."/>
            <person name="Atkinson R."/>
            <person name="Karunairetnam S."/>
            <person name="Bulley S."/>
            <person name="Chunkath S."/>
            <person name="Hanley Z."/>
            <person name="Storey R."/>
            <person name="Thrimawithana A."/>
            <person name="Thomson S."/>
            <person name="David C."/>
            <person name="Testolin R."/>
        </authorList>
    </citation>
    <scope>NUCLEOTIDE SEQUENCE [LARGE SCALE GENOMIC DNA]</scope>
    <source>
        <strain evidence="2">cv. Red5</strain>
        <tissue evidence="1">Young leaf</tissue>
    </source>
</reference>
<dbReference type="OrthoDB" id="10645091at2759"/>
<keyword evidence="2" id="KW-1185">Reference proteome</keyword>
<name>A0A2R6QHG5_ACTCC</name>
<protein>
    <submittedName>
        <fullName evidence="1">CDK5RAP1-like protein</fullName>
    </submittedName>
</protein>
<dbReference type="InParanoid" id="A0A2R6QHG5"/>
<sequence length="97" mass="10947">MLRYVFLGHLTMWQIYDTICPVEYLAVRNWLQVPHWFAKSAAARFIQFSRSPPKKRTLVRYCCCRASASELFSVKFLGSQGLHAAAGSDSAVAVICC</sequence>
<dbReference type="Proteomes" id="UP000241394">
    <property type="component" value="Chromosome LG16"/>
</dbReference>
<dbReference type="Gramene" id="PSS08072">
    <property type="protein sequence ID" value="PSS08072"/>
    <property type="gene ID" value="CEY00_Acc18436"/>
</dbReference>
<dbReference type="EMBL" id="NKQK01000016">
    <property type="protein sequence ID" value="PSS08072.1"/>
    <property type="molecule type" value="Genomic_DNA"/>
</dbReference>
<comment type="caution">
    <text evidence="1">The sequence shown here is derived from an EMBL/GenBank/DDBJ whole genome shotgun (WGS) entry which is preliminary data.</text>
</comment>
<gene>
    <name evidence="1" type="ORF">CEY00_Acc18436</name>
</gene>
<evidence type="ECO:0000313" key="1">
    <source>
        <dbReference type="EMBL" id="PSS08072.1"/>
    </source>
</evidence>
<organism evidence="1 2">
    <name type="scientific">Actinidia chinensis var. chinensis</name>
    <name type="common">Chinese soft-hair kiwi</name>
    <dbReference type="NCBI Taxonomy" id="1590841"/>
    <lineage>
        <taxon>Eukaryota</taxon>
        <taxon>Viridiplantae</taxon>
        <taxon>Streptophyta</taxon>
        <taxon>Embryophyta</taxon>
        <taxon>Tracheophyta</taxon>
        <taxon>Spermatophyta</taxon>
        <taxon>Magnoliopsida</taxon>
        <taxon>eudicotyledons</taxon>
        <taxon>Gunneridae</taxon>
        <taxon>Pentapetalae</taxon>
        <taxon>asterids</taxon>
        <taxon>Ericales</taxon>
        <taxon>Actinidiaceae</taxon>
        <taxon>Actinidia</taxon>
    </lineage>
</organism>
<dbReference type="AlphaFoldDB" id="A0A2R6QHG5"/>
<proteinExistence type="predicted"/>